<dbReference type="InterPro" id="IPR003837">
    <property type="entry name" value="GatC"/>
</dbReference>
<reference evidence="2 3" key="1">
    <citation type="journal article" date="2016" name="Environ. Microbiol.">
        <title>Genomic resolution of a cold subsurface aquifer community provides metabolic insights for novel microbes adapted to high CO concentrations.</title>
        <authorList>
            <person name="Probst A.J."/>
            <person name="Castelle C.J."/>
            <person name="Singh A."/>
            <person name="Brown C.T."/>
            <person name="Anantharaman K."/>
            <person name="Sharon I."/>
            <person name="Hug L.A."/>
            <person name="Burstein D."/>
            <person name="Emerson J.B."/>
            <person name="Thomas B.C."/>
            <person name="Banfield J.F."/>
        </authorList>
    </citation>
    <scope>NUCLEOTIDE SEQUENCE [LARGE SCALE GENOMIC DNA]</scope>
    <source>
        <strain evidence="2">CG1_02_32_51</strain>
    </source>
</reference>
<keyword evidence="1" id="KW-0436">Ligase</keyword>
<dbReference type="Pfam" id="PF02686">
    <property type="entry name" value="GatC"/>
    <property type="match status" value="1"/>
</dbReference>
<proteinExistence type="inferred from homology"/>
<comment type="similarity">
    <text evidence="1">Belongs to the GatC family.</text>
</comment>
<comment type="caution">
    <text evidence="2">The sequence shown here is derived from an EMBL/GenBank/DDBJ whole genome shotgun (WGS) entry which is preliminary data.</text>
</comment>
<dbReference type="STRING" id="1805238.AUJ23_03120"/>
<dbReference type="Proteomes" id="UP000181941">
    <property type="component" value="Unassembled WGS sequence"/>
</dbReference>
<comment type="function">
    <text evidence="1">Allows the formation of correctly charged Asn-tRNA(Asn) or Gln-tRNA(Gln) through the transamidation of misacylated Asp-tRNA(Asn) or Glu-tRNA(Gln) in organisms which lack either or both of asparaginyl-tRNA or glutaminyl-tRNA synthetases. The reaction takes place in the presence of glutamine and ATP through an activated phospho-Asp-tRNA(Asn) or phospho-Glu-tRNA(Gln).</text>
</comment>
<dbReference type="EMBL" id="MNVC01000035">
    <property type="protein sequence ID" value="OIO18703.1"/>
    <property type="molecule type" value="Genomic_DNA"/>
</dbReference>
<dbReference type="GO" id="GO:0005524">
    <property type="term" value="F:ATP binding"/>
    <property type="evidence" value="ECO:0007669"/>
    <property type="project" value="UniProtKB-KW"/>
</dbReference>
<comment type="catalytic activity">
    <reaction evidence="1">
        <text>L-glutamyl-tRNA(Gln) + L-glutamine + ATP + H2O = L-glutaminyl-tRNA(Gln) + L-glutamate + ADP + phosphate + H(+)</text>
        <dbReference type="Rhea" id="RHEA:17521"/>
        <dbReference type="Rhea" id="RHEA-COMP:9681"/>
        <dbReference type="Rhea" id="RHEA-COMP:9684"/>
        <dbReference type="ChEBI" id="CHEBI:15377"/>
        <dbReference type="ChEBI" id="CHEBI:15378"/>
        <dbReference type="ChEBI" id="CHEBI:29985"/>
        <dbReference type="ChEBI" id="CHEBI:30616"/>
        <dbReference type="ChEBI" id="CHEBI:43474"/>
        <dbReference type="ChEBI" id="CHEBI:58359"/>
        <dbReference type="ChEBI" id="CHEBI:78520"/>
        <dbReference type="ChEBI" id="CHEBI:78521"/>
        <dbReference type="ChEBI" id="CHEBI:456216"/>
    </reaction>
</comment>
<comment type="subunit">
    <text evidence="1">Heterotrimer of A, B and C subunits.</text>
</comment>
<dbReference type="AlphaFoldDB" id="A0A1J4U8Z2"/>
<keyword evidence="1" id="KW-0547">Nucleotide-binding</keyword>
<dbReference type="Gene3D" id="1.10.20.60">
    <property type="entry name" value="Glu-tRNAGln amidotransferase C subunit, N-terminal domain"/>
    <property type="match status" value="1"/>
</dbReference>
<dbReference type="GO" id="GO:0006450">
    <property type="term" value="P:regulation of translational fidelity"/>
    <property type="evidence" value="ECO:0007669"/>
    <property type="project" value="InterPro"/>
</dbReference>
<protein>
    <recommendedName>
        <fullName evidence="1">Aspartyl/glutamyl-tRNA(Asn/Gln) amidotransferase subunit C</fullName>
        <shortName evidence="1">Asp/Glu-ADT subunit C</shortName>
        <ecNumber evidence="1">6.3.5.-</ecNumber>
    </recommendedName>
</protein>
<dbReference type="GO" id="GO:0050566">
    <property type="term" value="F:asparaginyl-tRNA synthase (glutamine-hydrolyzing) activity"/>
    <property type="evidence" value="ECO:0007669"/>
    <property type="project" value="RHEA"/>
</dbReference>
<gene>
    <name evidence="1" type="primary">gatC</name>
    <name evidence="2" type="ORF">AUJ23_03120</name>
</gene>
<dbReference type="HAMAP" id="MF_00122">
    <property type="entry name" value="GatC"/>
    <property type="match status" value="1"/>
</dbReference>
<name>A0A1J4U8Z2_9BACT</name>
<sequence>MNLDKEQILQIATLARLQLEEEKIDMYSEQLSTVFDYINMLSQVNTDDVVETTQVTGLQDIVREDIVSDSSEEKRQKLITLFPEKVGDLLKVDAVFENAD</sequence>
<evidence type="ECO:0000256" key="1">
    <source>
        <dbReference type="HAMAP-Rule" id="MF_00122"/>
    </source>
</evidence>
<dbReference type="GO" id="GO:0006412">
    <property type="term" value="P:translation"/>
    <property type="evidence" value="ECO:0007669"/>
    <property type="project" value="UniProtKB-UniRule"/>
</dbReference>
<evidence type="ECO:0000313" key="2">
    <source>
        <dbReference type="EMBL" id="OIO18703.1"/>
    </source>
</evidence>
<dbReference type="GO" id="GO:0050567">
    <property type="term" value="F:glutaminyl-tRNA synthase (glutamine-hydrolyzing) activity"/>
    <property type="evidence" value="ECO:0007669"/>
    <property type="project" value="UniProtKB-UniRule"/>
</dbReference>
<keyword evidence="1" id="KW-0648">Protein biosynthesis</keyword>
<accession>A0A1J4U8Z2</accession>
<comment type="catalytic activity">
    <reaction evidence="1">
        <text>L-aspartyl-tRNA(Asn) + L-glutamine + ATP + H2O = L-asparaginyl-tRNA(Asn) + L-glutamate + ADP + phosphate + 2 H(+)</text>
        <dbReference type="Rhea" id="RHEA:14513"/>
        <dbReference type="Rhea" id="RHEA-COMP:9674"/>
        <dbReference type="Rhea" id="RHEA-COMP:9677"/>
        <dbReference type="ChEBI" id="CHEBI:15377"/>
        <dbReference type="ChEBI" id="CHEBI:15378"/>
        <dbReference type="ChEBI" id="CHEBI:29985"/>
        <dbReference type="ChEBI" id="CHEBI:30616"/>
        <dbReference type="ChEBI" id="CHEBI:43474"/>
        <dbReference type="ChEBI" id="CHEBI:58359"/>
        <dbReference type="ChEBI" id="CHEBI:78515"/>
        <dbReference type="ChEBI" id="CHEBI:78516"/>
        <dbReference type="ChEBI" id="CHEBI:456216"/>
    </reaction>
</comment>
<evidence type="ECO:0000313" key="3">
    <source>
        <dbReference type="Proteomes" id="UP000181941"/>
    </source>
</evidence>
<dbReference type="NCBIfam" id="TIGR00135">
    <property type="entry name" value="gatC"/>
    <property type="match status" value="1"/>
</dbReference>
<dbReference type="EC" id="6.3.5.-" evidence="1"/>
<keyword evidence="1" id="KW-0067">ATP-binding</keyword>
<dbReference type="SUPFAM" id="SSF141000">
    <property type="entry name" value="Glu-tRNAGln amidotransferase C subunit"/>
    <property type="match status" value="1"/>
</dbReference>
<dbReference type="InterPro" id="IPR036113">
    <property type="entry name" value="Asp/Glu-ADT_sf_sub_c"/>
</dbReference>
<organism evidence="2 3">
    <name type="scientific">Candidatus Magasanikbacteria bacterium CG1_02_32_51</name>
    <dbReference type="NCBI Taxonomy" id="1805238"/>
    <lineage>
        <taxon>Bacteria</taxon>
        <taxon>Candidatus Magasanikiibacteriota</taxon>
    </lineage>
</organism>